<dbReference type="AlphaFoldDB" id="A0A2S4PMT3"/>
<sequence>MGQDETSKPTNYLSKTSSTDGVVGHSVAPVSSFTGGGQVAPDTTATAAEAAADDALDYVQNFSFNLPLLSKKRLYNTFCIDDVRAASEDKRRGDKRSSSEAKASFTSTRCKRSTANIAQTSATTTTTTTTKTKCEDDSESLSDKKGKSSFSPRLEAHDEVVARESSHQFIPSTPTSPMQSSPTEPDSERSINELEELILSQIFSSSESPEELKSASSTSSTEIVPYSPLSPKLDLKWSSSSSNKELTELDMKIVDWVTKTNPIMEQWEIYFLIREHTGYPYHSLSMMQRLNEIYFGRTTASVLLRNCQIYDRSRRIKNRLTTLDKMPEVEDAHFSVDMMNICDEQCLVSQDADRVLAWIEPIRG</sequence>
<reference evidence="2 3" key="1">
    <citation type="submission" date="2017-10" db="EMBL/GenBank/DDBJ databases">
        <title>Development of genomic resources for the powdery mildew, Erysiphe pulchra.</title>
        <authorList>
            <person name="Wadl P.A."/>
            <person name="Mack B.M."/>
            <person name="Moore G."/>
            <person name="Beltz S.B."/>
        </authorList>
    </citation>
    <scope>NUCLEOTIDE SEQUENCE [LARGE SCALE GENOMIC DNA]</scope>
    <source>
        <strain evidence="2">Cflorida</strain>
    </source>
</reference>
<proteinExistence type="predicted"/>
<dbReference type="Proteomes" id="UP000237438">
    <property type="component" value="Unassembled WGS sequence"/>
</dbReference>
<feature type="region of interest" description="Disordered" evidence="1">
    <location>
        <begin position="1"/>
        <end position="26"/>
    </location>
</feature>
<feature type="compositionally biased region" description="Polar residues" evidence="1">
    <location>
        <begin position="100"/>
        <end position="122"/>
    </location>
</feature>
<comment type="caution">
    <text evidence="2">The sequence shown here is derived from an EMBL/GenBank/DDBJ whole genome shotgun (WGS) entry which is preliminary data.</text>
</comment>
<evidence type="ECO:0000313" key="3">
    <source>
        <dbReference type="Proteomes" id="UP000237438"/>
    </source>
</evidence>
<feature type="compositionally biased region" description="Basic and acidic residues" evidence="1">
    <location>
        <begin position="154"/>
        <end position="166"/>
    </location>
</feature>
<gene>
    <name evidence="2" type="ORF">EPUL_005938</name>
</gene>
<feature type="region of interest" description="Disordered" evidence="1">
    <location>
        <begin position="87"/>
        <end position="189"/>
    </location>
</feature>
<dbReference type="EMBL" id="PEDP01001694">
    <property type="protein sequence ID" value="POS83323.1"/>
    <property type="molecule type" value="Genomic_DNA"/>
</dbReference>
<accession>A0A2S4PMT3</accession>
<evidence type="ECO:0000313" key="2">
    <source>
        <dbReference type="EMBL" id="POS83323.1"/>
    </source>
</evidence>
<feature type="non-terminal residue" evidence="2">
    <location>
        <position position="364"/>
    </location>
</feature>
<protein>
    <submittedName>
        <fullName evidence="2">Uncharacterized protein</fullName>
    </submittedName>
</protein>
<feature type="compositionally biased region" description="Low complexity" evidence="1">
    <location>
        <begin position="171"/>
        <end position="183"/>
    </location>
</feature>
<name>A0A2S4PMT3_9PEZI</name>
<feature type="region of interest" description="Disordered" evidence="1">
    <location>
        <begin position="205"/>
        <end position="224"/>
    </location>
</feature>
<organism evidence="2 3">
    <name type="scientific">Erysiphe pulchra</name>
    <dbReference type="NCBI Taxonomy" id="225359"/>
    <lineage>
        <taxon>Eukaryota</taxon>
        <taxon>Fungi</taxon>
        <taxon>Dikarya</taxon>
        <taxon>Ascomycota</taxon>
        <taxon>Pezizomycotina</taxon>
        <taxon>Leotiomycetes</taxon>
        <taxon>Erysiphales</taxon>
        <taxon>Erysiphaceae</taxon>
        <taxon>Erysiphe</taxon>
    </lineage>
</organism>
<keyword evidence="3" id="KW-1185">Reference proteome</keyword>
<evidence type="ECO:0000256" key="1">
    <source>
        <dbReference type="SAM" id="MobiDB-lite"/>
    </source>
</evidence>
<dbReference type="OrthoDB" id="3600134at2759"/>
<feature type="compositionally biased region" description="Basic and acidic residues" evidence="1">
    <location>
        <begin position="87"/>
        <end position="99"/>
    </location>
</feature>
<feature type="compositionally biased region" description="Polar residues" evidence="1">
    <location>
        <begin position="8"/>
        <end position="20"/>
    </location>
</feature>